<feature type="domain" description="PAS" evidence="1">
    <location>
        <begin position="38"/>
        <end position="89"/>
    </location>
</feature>
<dbReference type="InterPro" id="IPR000014">
    <property type="entry name" value="PAS"/>
</dbReference>
<evidence type="ECO:0000313" key="3">
    <source>
        <dbReference type="Proteomes" id="UP000249417"/>
    </source>
</evidence>
<dbReference type="PROSITE" id="PS50112">
    <property type="entry name" value="PAS"/>
    <property type="match status" value="1"/>
</dbReference>
<name>A0A2W5MUT0_9BACT</name>
<accession>A0A2W5MUT0</accession>
<comment type="caution">
    <text evidence="2">The sequence shown here is derived from an EMBL/GenBank/DDBJ whole genome shotgun (WGS) entry which is preliminary data.</text>
</comment>
<evidence type="ECO:0000259" key="1">
    <source>
        <dbReference type="PROSITE" id="PS50112"/>
    </source>
</evidence>
<dbReference type="InterPro" id="IPR035965">
    <property type="entry name" value="PAS-like_dom_sf"/>
</dbReference>
<sequence length="185" mass="21530">MFAKQSSIPSGARQVEKLSLTGHERYLHADDIIVSKTDLQGKITYVNKIFMDISDYSEKEMLGAPHSAIRHPHMPRVIFKLLWETITSGKEIFAYVMNRCKNGDHYWVMAHVTPSYTLDRKLLGYHSNRRAPRREALEVIIPLYKELYDLEQKIGRKDGLDASFSHLQIFLKEKEVSYEKFILSI</sequence>
<reference evidence="2 3" key="1">
    <citation type="submission" date="2017-08" db="EMBL/GenBank/DDBJ databases">
        <title>Infants hospitalized years apart are colonized by the same room-sourced microbial strains.</title>
        <authorList>
            <person name="Brooks B."/>
            <person name="Olm M.R."/>
            <person name="Firek B.A."/>
            <person name="Baker R."/>
            <person name="Thomas B.C."/>
            <person name="Morowitz M.J."/>
            <person name="Banfield J.F."/>
        </authorList>
    </citation>
    <scope>NUCLEOTIDE SEQUENCE [LARGE SCALE GENOMIC DNA]</scope>
    <source>
        <strain evidence="2">S2_005_002_R2_29</strain>
    </source>
</reference>
<dbReference type="Gene3D" id="3.30.450.20">
    <property type="entry name" value="PAS domain"/>
    <property type="match status" value="1"/>
</dbReference>
<dbReference type="AlphaFoldDB" id="A0A2W5MUT0"/>
<organism evidence="2 3">
    <name type="scientific">Micavibrio aeruginosavorus</name>
    <dbReference type="NCBI Taxonomy" id="349221"/>
    <lineage>
        <taxon>Bacteria</taxon>
        <taxon>Pseudomonadati</taxon>
        <taxon>Bdellovibrionota</taxon>
        <taxon>Bdellovibrionia</taxon>
        <taxon>Bdellovibrionales</taxon>
        <taxon>Pseudobdellovibrionaceae</taxon>
        <taxon>Micavibrio</taxon>
    </lineage>
</organism>
<dbReference type="CDD" id="cd00130">
    <property type="entry name" value="PAS"/>
    <property type="match status" value="1"/>
</dbReference>
<dbReference type="NCBIfam" id="TIGR00229">
    <property type="entry name" value="sensory_box"/>
    <property type="match status" value="1"/>
</dbReference>
<proteinExistence type="predicted"/>
<gene>
    <name evidence="2" type="ORF">DI551_10730</name>
</gene>
<dbReference type="SUPFAM" id="SSF55785">
    <property type="entry name" value="PYP-like sensor domain (PAS domain)"/>
    <property type="match status" value="1"/>
</dbReference>
<evidence type="ECO:0000313" key="2">
    <source>
        <dbReference type="EMBL" id="PZQ44138.1"/>
    </source>
</evidence>
<dbReference type="EMBL" id="QFQB01000108">
    <property type="protein sequence ID" value="PZQ44138.1"/>
    <property type="molecule type" value="Genomic_DNA"/>
</dbReference>
<dbReference type="Proteomes" id="UP000249417">
    <property type="component" value="Unassembled WGS sequence"/>
</dbReference>
<dbReference type="Pfam" id="PF08447">
    <property type="entry name" value="PAS_3"/>
    <property type="match status" value="1"/>
</dbReference>
<protein>
    <submittedName>
        <fullName evidence="2">Chemotaxis protein</fullName>
    </submittedName>
</protein>
<dbReference type="InterPro" id="IPR013655">
    <property type="entry name" value="PAS_fold_3"/>
</dbReference>